<evidence type="ECO:0000256" key="2">
    <source>
        <dbReference type="SAM" id="SignalP"/>
    </source>
</evidence>
<protein>
    <submittedName>
        <fullName evidence="4">Aste57867_10565 protein</fullName>
    </submittedName>
</protein>
<feature type="transmembrane region" description="Helical" evidence="1">
    <location>
        <begin position="429"/>
        <end position="450"/>
    </location>
</feature>
<reference evidence="3" key="2">
    <citation type="submission" date="2019-06" db="EMBL/GenBank/DDBJ databases">
        <title>Genomics analysis of Aphanomyces spp. identifies a new class of oomycete effector associated with host adaptation.</title>
        <authorList>
            <person name="Gaulin E."/>
        </authorList>
    </citation>
    <scope>NUCLEOTIDE SEQUENCE</scope>
    <source>
        <strain evidence="3">CBS 578.67</strain>
    </source>
</reference>
<organism evidence="4 5">
    <name type="scientific">Aphanomyces stellatus</name>
    <dbReference type="NCBI Taxonomy" id="120398"/>
    <lineage>
        <taxon>Eukaryota</taxon>
        <taxon>Sar</taxon>
        <taxon>Stramenopiles</taxon>
        <taxon>Oomycota</taxon>
        <taxon>Saprolegniomycetes</taxon>
        <taxon>Saprolegniales</taxon>
        <taxon>Verrucalvaceae</taxon>
        <taxon>Aphanomyces</taxon>
    </lineage>
</organism>
<evidence type="ECO:0000313" key="5">
    <source>
        <dbReference type="Proteomes" id="UP000332933"/>
    </source>
</evidence>
<sequence>MLRSFVAAATVAIVGVRAFENYVLPSYDLNLDTDHPPLVSSLATHGVAALRNIAGFAATREAYAHAAFACMRAHPTLEALLHKQLEDGTDRTTISTNADGSTAFGAALATHCPAVVTTQKAYAALLQTASLQLAHVLAASADASASSLVDVVARGQHLDHIHAYTSPPSSVFPSFFSSPSPRRPLSLDMHTDNGMFLLTSAPFYFDAATGAPQLEDASGLVLQLAVDGVTKQVMPRLTCDELVVMIGEGYARWGSYGHAFPAVLHAMQMPEGHRPMTRLFTGRMVLLPKDTTLAQSQMSFGDYADATTRFVRDPRDDDATRTLSVLGCPVGSTMLASDLSCTLGIWAPSNASDVSTTKEMCMHACNAPNMKKEVETCAALKCVRSDQVMDGGTVCWMLCVPHLDTCAVPDQVCVDQTLVCPAPSATWQFWNIVAYAAGVAVAIWALVLLWQRCTNPTTQAEKAPLLA</sequence>
<gene>
    <name evidence="4" type="primary">Aste57867_10565</name>
    <name evidence="3" type="ORF">As57867_010525</name>
    <name evidence="4" type="ORF">ASTE57867_10565</name>
</gene>
<keyword evidence="1" id="KW-0812">Transmembrane</keyword>
<dbReference type="EMBL" id="VJMH01005217">
    <property type="protein sequence ID" value="KAF0698841.1"/>
    <property type="molecule type" value="Genomic_DNA"/>
</dbReference>
<keyword evidence="1" id="KW-0472">Membrane</keyword>
<accession>A0A485KRQ4</accession>
<name>A0A485KRQ4_9STRA</name>
<dbReference type="EMBL" id="CAADRA010005238">
    <property type="protein sequence ID" value="VFT87438.1"/>
    <property type="molecule type" value="Genomic_DNA"/>
</dbReference>
<keyword evidence="1" id="KW-1133">Transmembrane helix</keyword>
<dbReference type="Proteomes" id="UP000332933">
    <property type="component" value="Unassembled WGS sequence"/>
</dbReference>
<dbReference type="AlphaFoldDB" id="A0A485KRQ4"/>
<keyword evidence="2" id="KW-0732">Signal</keyword>
<reference evidence="4 5" key="1">
    <citation type="submission" date="2019-03" db="EMBL/GenBank/DDBJ databases">
        <authorList>
            <person name="Gaulin E."/>
            <person name="Dumas B."/>
        </authorList>
    </citation>
    <scope>NUCLEOTIDE SEQUENCE [LARGE SCALE GENOMIC DNA]</scope>
    <source>
        <strain evidence="4">CBS 568.67</strain>
    </source>
</reference>
<dbReference type="PANTHER" id="PTHR40855:SF1">
    <property type="entry name" value="CLAVAMINATE SYNTHASE-LIKE PROTEIN"/>
    <property type="match status" value="1"/>
</dbReference>
<evidence type="ECO:0000256" key="1">
    <source>
        <dbReference type="SAM" id="Phobius"/>
    </source>
</evidence>
<proteinExistence type="predicted"/>
<feature type="signal peptide" evidence="2">
    <location>
        <begin position="1"/>
        <end position="18"/>
    </location>
</feature>
<evidence type="ECO:0000313" key="3">
    <source>
        <dbReference type="EMBL" id="KAF0698841.1"/>
    </source>
</evidence>
<feature type="chain" id="PRO_5036355456" evidence="2">
    <location>
        <begin position="19"/>
        <end position="467"/>
    </location>
</feature>
<evidence type="ECO:0000313" key="4">
    <source>
        <dbReference type="EMBL" id="VFT87438.1"/>
    </source>
</evidence>
<dbReference type="PANTHER" id="PTHR40855">
    <property type="entry name" value="DIOX_N DOMAIN-CONTAINING PROTEIN"/>
    <property type="match status" value="1"/>
</dbReference>
<keyword evidence="5" id="KW-1185">Reference proteome</keyword>
<dbReference type="OrthoDB" id="65473at2759"/>